<evidence type="ECO:0000256" key="1">
    <source>
        <dbReference type="ARBA" id="ARBA00003263"/>
    </source>
</evidence>
<dbReference type="Pfam" id="PF05920">
    <property type="entry name" value="Homeobox_KN"/>
    <property type="match status" value="1"/>
</dbReference>
<dbReference type="GO" id="GO:0048468">
    <property type="term" value="P:cell development"/>
    <property type="evidence" value="ECO:0007669"/>
    <property type="project" value="TreeGrafter"/>
</dbReference>
<feature type="compositionally biased region" description="Basic and acidic residues" evidence="8">
    <location>
        <begin position="319"/>
        <end position="328"/>
    </location>
</feature>
<evidence type="ECO:0000256" key="7">
    <source>
        <dbReference type="PROSITE-ProRule" id="PRU00108"/>
    </source>
</evidence>
<accession>A0A4U5VNC1</accession>
<feature type="region of interest" description="Disordered" evidence="8">
    <location>
        <begin position="287"/>
        <end position="361"/>
    </location>
</feature>
<dbReference type="InterPro" id="IPR009057">
    <property type="entry name" value="Homeodomain-like_sf"/>
</dbReference>
<evidence type="ECO:0000259" key="10">
    <source>
        <dbReference type="PROSITE" id="PS50071"/>
    </source>
</evidence>
<feature type="region of interest" description="Disordered" evidence="8">
    <location>
        <begin position="383"/>
        <end position="402"/>
    </location>
</feature>
<dbReference type="Proteomes" id="UP000298787">
    <property type="component" value="Chromosome 20"/>
</dbReference>
<feature type="region of interest" description="Disordered" evidence="8">
    <location>
        <begin position="409"/>
        <end position="428"/>
    </location>
</feature>
<dbReference type="GO" id="GO:0005634">
    <property type="term" value="C:nucleus"/>
    <property type="evidence" value="ECO:0007669"/>
    <property type="project" value="UniProtKB-SubCell"/>
</dbReference>
<protein>
    <submittedName>
        <fullName evidence="11">Iroquois-class homeodomain protein irx-1-A</fullName>
    </submittedName>
</protein>
<evidence type="ECO:0000256" key="8">
    <source>
        <dbReference type="SAM" id="MobiDB-lite"/>
    </source>
</evidence>
<dbReference type="SUPFAM" id="SSF46689">
    <property type="entry name" value="Homeodomain-like"/>
    <property type="match status" value="1"/>
</dbReference>
<dbReference type="PANTHER" id="PTHR11211">
    <property type="entry name" value="IROQUOIS-CLASS HOMEODOMAIN PROTEIN IRX"/>
    <property type="match status" value="1"/>
</dbReference>
<dbReference type="PROSITE" id="PS50071">
    <property type="entry name" value="HOMEOBOX_2"/>
    <property type="match status" value="1"/>
</dbReference>
<dbReference type="EMBL" id="CM014097">
    <property type="protein sequence ID" value="TKS88635.1"/>
    <property type="molecule type" value="Genomic_DNA"/>
</dbReference>
<dbReference type="InterPro" id="IPR001356">
    <property type="entry name" value="HD"/>
</dbReference>
<evidence type="ECO:0000256" key="9">
    <source>
        <dbReference type="SAM" id="Phobius"/>
    </source>
</evidence>
<dbReference type="Gene3D" id="1.10.10.60">
    <property type="entry name" value="Homeodomain-like"/>
    <property type="match status" value="1"/>
</dbReference>
<comment type="subcellular location">
    <subcellularLocation>
        <location evidence="2 7">Nucleus</location>
    </subcellularLocation>
</comment>
<gene>
    <name evidence="11" type="ORF">D9C73_022934</name>
</gene>
<sequence>MASTSGLWDFIRMFPAKKYAPLTSVDNHGHSSRIWPTISMPPGPSAGQNVPVYPADRLSKQAPAARHTHHSALEVPNCGCDTTTGRWKWRSLTVSKKGDSGDLDTPFILFFFFLGDSYFLFFFLSLPPLALTLREIYYTRSTDMSFPQLGYPQFLSAAHEVYGGERPASAREGGTEGGGSQYELKDSPGSHTASLPVHAAQGFYPYGQYPYGDPSRAKTATRETTSTLKAWLQEHQKNPYPTKGEKIMLAIITRMTLTQVSTWFANARRRLKKENKVTWGRSAEDRDGRIFSSDNEDDHGKNGSDDEDEEEEIDLETVDIERPEEQRAGEQGSAKGEGEAELAAREQASEPKSSDSSRTLSVEGLRGVEAALSINRSPVVKLAVDHSPSRQECQRPQQSKPKIWSLAETATAPDSSHKPSPAAHAHHPTLASAGHPALLPGHGIYTCQIGKLHNWANAAFLNANSLLNMRSLLGGAPAGHLPLHGVVPVARHDALQAAAGPGTSGTEDDSDVESSGSFSPKRDDEESDHRPDSLKSPFQLITDRDNQAYVKTTCSFDSHQLISDPIKPKSAIVHR</sequence>
<dbReference type="SMART" id="SM00548">
    <property type="entry name" value="IRO"/>
    <property type="match status" value="1"/>
</dbReference>
<evidence type="ECO:0000256" key="6">
    <source>
        <dbReference type="ARBA" id="ARBA00023242"/>
    </source>
</evidence>
<dbReference type="CDD" id="cd00086">
    <property type="entry name" value="homeodomain"/>
    <property type="match status" value="1"/>
</dbReference>
<feature type="region of interest" description="Disordered" evidence="8">
    <location>
        <begin position="498"/>
        <end position="541"/>
    </location>
</feature>
<dbReference type="PROSITE" id="PS00027">
    <property type="entry name" value="HOMEOBOX_1"/>
    <property type="match status" value="1"/>
</dbReference>
<dbReference type="GO" id="GO:0000978">
    <property type="term" value="F:RNA polymerase II cis-regulatory region sequence-specific DNA binding"/>
    <property type="evidence" value="ECO:0007669"/>
    <property type="project" value="TreeGrafter"/>
</dbReference>
<evidence type="ECO:0000256" key="4">
    <source>
        <dbReference type="ARBA" id="ARBA00023125"/>
    </source>
</evidence>
<dbReference type="STRING" id="240159.A0A4U5VNC1"/>
<reference evidence="11 12" key="1">
    <citation type="submission" date="2019-01" db="EMBL/GenBank/DDBJ databases">
        <title>Genome Assembly of Collichthys lucidus.</title>
        <authorList>
            <person name="Cai M."/>
            <person name="Xiao S."/>
        </authorList>
    </citation>
    <scope>NUCLEOTIDE SEQUENCE [LARGE SCALE GENOMIC DNA]</scope>
    <source>
        <strain evidence="11">JT15FE1705JMU</strain>
        <tissue evidence="11">Muscle</tissue>
    </source>
</reference>
<keyword evidence="9" id="KW-0812">Transmembrane</keyword>
<comment type="function">
    <text evidence="1">Sequence-specific transcription factor which is part of a developmental regulatory system that provides cells with specific positional identities on the anterior-posterior axis.</text>
</comment>
<dbReference type="GO" id="GO:0030182">
    <property type="term" value="P:neuron differentiation"/>
    <property type="evidence" value="ECO:0007669"/>
    <property type="project" value="TreeGrafter"/>
</dbReference>
<keyword evidence="4 7" id="KW-0238">DNA-binding</keyword>
<evidence type="ECO:0000256" key="5">
    <source>
        <dbReference type="ARBA" id="ARBA00023155"/>
    </source>
</evidence>
<proteinExistence type="inferred from homology"/>
<dbReference type="SMART" id="SM00389">
    <property type="entry name" value="HOX"/>
    <property type="match status" value="1"/>
</dbReference>
<feature type="compositionally biased region" description="Basic and acidic residues" evidence="8">
    <location>
        <begin position="520"/>
        <end position="533"/>
    </location>
</feature>
<name>A0A4U5VNC1_COLLU</name>
<feature type="compositionally biased region" description="Low complexity" evidence="8">
    <location>
        <begin position="412"/>
        <end position="428"/>
    </location>
</feature>
<feature type="compositionally biased region" description="Acidic residues" evidence="8">
    <location>
        <begin position="305"/>
        <end position="318"/>
    </location>
</feature>
<dbReference type="GO" id="GO:0000981">
    <property type="term" value="F:DNA-binding transcription factor activity, RNA polymerase II-specific"/>
    <property type="evidence" value="ECO:0007669"/>
    <property type="project" value="InterPro"/>
</dbReference>
<evidence type="ECO:0000313" key="12">
    <source>
        <dbReference type="Proteomes" id="UP000298787"/>
    </source>
</evidence>
<feature type="compositionally biased region" description="Basic and acidic residues" evidence="8">
    <location>
        <begin position="383"/>
        <end position="393"/>
    </location>
</feature>
<dbReference type="InterPro" id="IPR008422">
    <property type="entry name" value="KN_HD"/>
</dbReference>
<feature type="compositionally biased region" description="Basic and acidic residues" evidence="8">
    <location>
        <begin position="336"/>
        <end position="355"/>
    </location>
</feature>
<keyword evidence="12" id="KW-1185">Reference proteome</keyword>
<evidence type="ECO:0000256" key="2">
    <source>
        <dbReference type="ARBA" id="ARBA00004123"/>
    </source>
</evidence>
<evidence type="ECO:0000313" key="11">
    <source>
        <dbReference type="EMBL" id="TKS88635.1"/>
    </source>
</evidence>
<evidence type="ECO:0000256" key="3">
    <source>
        <dbReference type="ARBA" id="ARBA00008446"/>
    </source>
</evidence>
<keyword evidence="5 7" id="KW-0371">Homeobox</keyword>
<keyword evidence="9" id="KW-1133">Transmembrane helix</keyword>
<dbReference type="InterPro" id="IPR003893">
    <property type="entry name" value="Iroquois_homeo"/>
</dbReference>
<keyword evidence="6 7" id="KW-0539">Nucleus</keyword>
<feature type="transmembrane region" description="Helical" evidence="9">
    <location>
        <begin position="107"/>
        <end position="131"/>
    </location>
</feature>
<keyword evidence="9" id="KW-0472">Membrane</keyword>
<feature type="region of interest" description="Disordered" evidence="8">
    <location>
        <begin position="165"/>
        <end position="191"/>
    </location>
</feature>
<comment type="similarity">
    <text evidence="3">Belongs to the TALE/IRO homeobox family.</text>
</comment>
<dbReference type="PANTHER" id="PTHR11211:SF13">
    <property type="entry name" value="IROQUOIS-CLASS HOMEODOMAIN PROTEIN IRX-1"/>
    <property type="match status" value="1"/>
</dbReference>
<feature type="DNA-binding region" description="Homeobox" evidence="7">
    <location>
        <begin position="223"/>
        <end position="275"/>
    </location>
</feature>
<organism evidence="11 12">
    <name type="scientific">Collichthys lucidus</name>
    <name type="common">Big head croaker</name>
    <name type="synonym">Sciaena lucida</name>
    <dbReference type="NCBI Taxonomy" id="240159"/>
    <lineage>
        <taxon>Eukaryota</taxon>
        <taxon>Metazoa</taxon>
        <taxon>Chordata</taxon>
        <taxon>Craniata</taxon>
        <taxon>Vertebrata</taxon>
        <taxon>Euteleostomi</taxon>
        <taxon>Actinopterygii</taxon>
        <taxon>Neopterygii</taxon>
        <taxon>Teleostei</taxon>
        <taxon>Neoteleostei</taxon>
        <taxon>Acanthomorphata</taxon>
        <taxon>Eupercaria</taxon>
        <taxon>Sciaenidae</taxon>
        <taxon>Collichthys</taxon>
    </lineage>
</organism>
<dbReference type="InterPro" id="IPR017970">
    <property type="entry name" value="Homeobox_CS"/>
</dbReference>
<dbReference type="FunFam" id="1.10.10.60:FF:000003">
    <property type="entry name" value="Iroquois-class homeobox protein IRX"/>
    <property type="match status" value="1"/>
</dbReference>
<feature type="domain" description="Homeobox" evidence="10">
    <location>
        <begin position="221"/>
        <end position="274"/>
    </location>
</feature>
<dbReference type="AlphaFoldDB" id="A0A4U5VNC1"/>